<accession>A0A150H4S4</accession>
<name>A0A150H4S4_GONPE</name>
<proteinExistence type="predicted"/>
<feature type="region of interest" description="Disordered" evidence="1">
    <location>
        <begin position="1"/>
        <end position="36"/>
    </location>
</feature>
<evidence type="ECO:0000313" key="2">
    <source>
        <dbReference type="EMBL" id="KXZ56610.1"/>
    </source>
</evidence>
<sequence length="137" mass="13604">MSEAPPGPGPGAGPVDGAGAEPPSEHGVELTEPSELSHIAYEEVHAVVEGARLLAFLDRGGGTSSSGVEGASVATGSSVPCGSATSPSGGSAAGHDSAVDVFISFPRRVGRAAALEAAITLRATYMMAYHIDESSKQ</sequence>
<gene>
    <name evidence="2" type="ORF">GPECTOR_1g55</name>
</gene>
<reference evidence="3" key="1">
    <citation type="journal article" date="2016" name="Nat. Commun.">
        <title>The Gonium pectorale genome demonstrates co-option of cell cycle regulation during the evolution of multicellularity.</title>
        <authorList>
            <person name="Hanschen E.R."/>
            <person name="Marriage T.N."/>
            <person name="Ferris P.J."/>
            <person name="Hamaji T."/>
            <person name="Toyoda A."/>
            <person name="Fujiyama A."/>
            <person name="Neme R."/>
            <person name="Noguchi H."/>
            <person name="Minakuchi Y."/>
            <person name="Suzuki M."/>
            <person name="Kawai-Toyooka H."/>
            <person name="Smith D.R."/>
            <person name="Sparks H."/>
            <person name="Anderson J."/>
            <person name="Bakaric R."/>
            <person name="Luria V."/>
            <person name="Karger A."/>
            <person name="Kirschner M.W."/>
            <person name="Durand P.M."/>
            <person name="Michod R.E."/>
            <person name="Nozaki H."/>
            <person name="Olson B.J."/>
        </authorList>
    </citation>
    <scope>NUCLEOTIDE SEQUENCE [LARGE SCALE GENOMIC DNA]</scope>
    <source>
        <strain evidence="3">NIES-2863</strain>
    </source>
</reference>
<feature type="compositionally biased region" description="Low complexity" evidence="1">
    <location>
        <begin position="82"/>
        <end position="93"/>
    </location>
</feature>
<comment type="caution">
    <text evidence="2">The sequence shown here is derived from an EMBL/GenBank/DDBJ whole genome shotgun (WGS) entry which is preliminary data.</text>
</comment>
<evidence type="ECO:0000256" key="1">
    <source>
        <dbReference type="SAM" id="MobiDB-lite"/>
    </source>
</evidence>
<dbReference type="AlphaFoldDB" id="A0A150H4S4"/>
<dbReference type="EMBL" id="LSYV01000002">
    <property type="protein sequence ID" value="KXZ56610.1"/>
    <property type="molecule type" value="Genomic_DNA"/>
</dbReference>
<organism evidence="2 3">
    <name type="scientific">Gonium pectorale</name>
    <name type="common">Green alga</name>
    <dbReference type="NCBI Taxonomy" id="33097"/>
    <lineage>
        <taxon>Eukaryota</taxon>
        <taxon>Viridiplantae</taxon>
        <taxon>Chlorophyta</taxon>
        <taxon>core chlorophytes</taxon>
        <taxon>Chlorophyceae</taxon>
        <taxon>CS clade</taxon>
        <taxon>Chlamydomonadales</taxon>
        <taxon>Volvocaceae</taxon>
        <taxon>Gonium</taxon>
    </lineage>
</organism>
<evidence type="ECO:0000313" key="3">
    <source>
        <dbReference type="Proteomes" id="UP000075714"/>
    </source>
</evidence>
<feature type="region of interest" description="Disordered" evidence="1">
    <location>
        <begin position="59"/>
        <end position="93"/>
    </location>
</feature>
<dbReference type="OrthoDB" id="545336at2759"/>
<dbReference type="Proteomes" id="UP000075714">
    <property type="component" value="Unassembled WGS sequence"/>
</dbReference>
<protein>
    <submittedName>
        <fullName evidence="2">Uncharacterized protein</fullName>
    </submittedName>
</protein>
<feature type="compositionally biased region" description="Pro residues" evidence="1">
    <location>
        <begin position="1"/>
        <end position="11"/>
    </location>
</feature>
<keyword evidence="3" id="KW-1185">Reference proteome</keyword>